<gene>
    <name evidence="3" type="ORF">AVDCRST_MAG68-4882</name>
</gene>
<reference evidence="3" key="1">
    <citation type="submission" date="2020-02" db="EMBL/GenBank/DDBJ databases">
        <authorList>
            <person name="Meier V. D."/>
        </authorList>
    </citation>
    <scope>NUCLEOTIDE SEQUENCE</scope>
    <source>
        <strain evidence="3">AVDCRST_MAG68</strain>
    </source>
</reference>
<keyword evidence="2" id="KW-0732">Signal</keyword>
<protein>
    <recommendedName>
        <fullName evidence="4">Lipoprotein</fullName>
    </recommendedName>
</protein>
<feature type="region of interest" description="Disordered" evidence="1">
    <location>
        <begin position="27"/>
        <end position="65"/>
    </location>
</feature>
<dbReference type="PROSITE" id="PS51257">
    <property type="entry name" value="PROKAR_LIPOPROTEIN"/>
    <property type="match status" value="1"/>
</dbReference>
<dbReference type="EMBL" id="CADCTW010000221">
    <property type="protein sequence ID" value="CAA9366363.1"/>
    <property type="molecule type" value="Genomic_DNA"/>
</dbReference>
<accession>A0A6J4MR54</accession>
<evidence type="ECO:0000313" key="3">
    <source>
        <dbReference type="EMBL" id="CAA9366363.1"/>
    </source>
</evidence>
<evidence type="ECO:0000256" key="1">
    <source>
        <dbReference type="SAM" id="MobiDB-lite"/>
    </source>
</evidence>
<feature type="chain" id="PRO_5026722118" description="Lipoprotein" evidence="2">
    <location>
        <begin position="23"/>
        <end position="279"/>
    </location>
</feature>
<feature type="compositionally biased region" description="Basic and acidic residues" evidence="1">
    <location>
        <begin position="40"/>
        <end position="49"/>
    </location>
</feature>
<name>A0A6J4MR54_9BACT</name>
<dbReference type="AlphaFoldDB" id="A0A6J4MR54"/>
<feature type="signal peptide" evidence="2">
    <location>
        <begin position="1"/>
        <end position="22"/>
    </location>
</feature>
<evidence type="ECO:0000256" key="2">
    <source>
        <dbReference type="SAM" id="SignalP"/>
    </source>
</evidence>
<sequence>MHRVFSRLLAVSAVVASVSAVACDMSPLANDQSPRSSAEAPEKSTHRPEANPAPAANRPDARAYDWVGRNHSRGLEFARRKLDTMRIDLSSRAARNAFAHATVREFAATVPEYVEKGKSTTGPHTAQGLSRRSITSNSGYLIESEYDYHVTPADASSTLAQSGYSALAIDLGEALLSAPYANDPRAEFDRIEQLALQGLSGAEADMVLSSVAIGRDSWTYWAPDVSNSREDPAVPLVAADIAGAIVGGLFGGLKGAFVGGVGGSLVKAIEMMITEATSG</sequence>
<evidence type="ECO:0008006" key="4">
    <source>
        <dbReference type="Google" id="ProtNLM"/>
    </source>
</evidence>
<organism evidence="3">
    <name type="scientific">uncultured Gemmatimonadota bacterium</name>
    <dbReference type="NCBI Taxonomy" id="203437"/>
    <lineage>
        <taxon>Bacteria</taxon>
        <taxon>Pseudomonadati</taxon>
        <taxon>Gemmatimonadota</taxon>
        <taxon>environmental samples</taxon>
    </lineage>
</organism>
<proteinExistence type="predicted"/>